<dbReference type="GO" id="GO:0004601">
    <property type="term" value="F:peroxidase activity"/>
    <property type="evidence" value="ECO:0007669"/>
    <property type="project" value="UniProtKB-KW"/>
</dbReference>
<reference evidence="4" key="1">
    <citation type="submission" date="2014-07" db="EMBL/GenBank/DDBJ databases">
        <authorList>
            <person name="Urmite Genomes Urmite Genomes"/>
        </authorList>
    </citation>
    <scope>NUCLEOTIDE SEQUENCE</scope>
    <source>
        <strain evidence="4">11W110_air</strain>
    </source>
</reference>
<organism evidence="4">
    <name type="scientific">Arthrobacter saudimassiliensis</name>
    <dbReference type="NCBI Taxonomy" id="1461584"/>
    <lineage>
        <taxon>Bacteria</taxon>
        <taxon>Bacillati</taxon>
        <taxon>Actinomycetota</taxon>
        <taxon>Actinomycetes</taxon>
        <taxon>Micrococcales</taxon>
        <taxon>Micrococcaceae</taxon>
        <taxon>Arthrobacter</taxon>
    </lineage>
</organism>
<dbReference type="FunFam" id="3.40.50.1820:FF:000205">
    <property type="entry name" value="Non-haem bromoperoxidase BPO-A2"/>
    <property type="match status" value="1"/>
</dbReference>
<dbReference type="Gene3D" id="3.40.50.1820">
    <property type="entry name" value="alpha/beta hydrolase"/>
    <property type="match status" value="1"/>
</dbReference>
<dbReference type="PANTHER" id="PTHR43433:SF4">
    <property type="entry name" value="NON-HEME CHLOROPEROXIDASE-RELATED"/>
    <property type="match status" value="1"/>
</dbReference>
<dbReference type="PRINTS" id="PR00111">
    <property type="entry name" value="ABHYDROLASE"/>
</dbReference>
<dbReference type="InterPro" id="IPR050471">
    <property type="entry name" value="AB_hydrolase"/>
</dbReference>
<dbReference type="InterPro" id="IPR000073">
    <property type="entry name" value="AB_hydrolase_1"/>
</dbReference>
<dbReference type="InterPro" id="IPR000639">
    <property type="entry name" value="Epox_hydrolase-like"/>
</dbReference>
<proteinExistence type="inferred from homology"/>
<feature type="domain" description="AB hydrolase-1" evidence="3">
    <location>
        <begin position="26"/>
        <end position="267"/>
    </location>
</feature>
<dbReference type="PRINTS" id="PR00412">
    <property type="entry name" value="EPOXHYDRLASE"/>
</dbReference>
<evidence type="ECO:0000259" key="3">
    <source>
        <dbReference type="Pfam" id="PF00561"/>
    </source>
</evidence>
<dbReference type="SUPFAM" id="SSF53474">
    <property type="entry name" value="alpha/beta-Hydrolases"/>
    <property type="match status" value="1"/>
</dbReference>
<dbReference type="PANTHER" id="PTHR43433">
    <property type="entry name" value="HYDROLASE, ALPHA/BETA FOLD FAMILY PROTEIN"/>
    <property type="match status" value="1"/>
</dbReference>
<dbReference type="PATRIC" id="fig|1461584.3.peg.3070"/>
<evidence type="ECO:0000256" key="2">
    <source>
        <dbReference type="ARBA" id="ARBA00038128"/>
    </source>
</evidence>
<evidence type="ECO:0000256" key="1">
    <source>
        <dbReference type="ARBA" id="ARBA00022559"/>
    </source>
</evidence>
<sequence>MGFINVGTENSTPIHLYYEDHGSGQPVVLIHGYPLNGDSWERQARELLDAGYRVITYDRRGFGSSSKVGAGYDYDTFAADLNTVLETLDLHDVILVGFSMGTGELARYVSRYGADRVAKLAFLASLEPFLVARDDNPEGVPQEVFDGIAAQARADRYAWFTSFFSDFYNLDETLGSRISQEAVTASWNTASTSAPVAAYAVVPAWIEDFRADVEAVRASGRPSLILHGTADNILPIDATARRFRQMLPEAQYVEVDGAPHGLLWTHADEVNKALLEFVGK</sequence>
<protein>
    <submittedName>
        <fullName evidence="4">Non-haem bromoperoxidase BPO-A2</fullName>
    </submittedName>
</protein>
<keyword evidence="1 4" id="KW-0575">Peroxidase</keyword>
<dbReference type="EMBL" id="LN483072">
    <property type="protein sequence ID" value="CEA09724.1"/>
    <property type="molecule type" value="Genomic_DNA"/>
</dbReference>
<name>A0A078MU34_9MICC</name>
<comment type="similarity">
    <text evidence="2">Belongs to the AB hydrolase superfamily. Bacterial non-heme haloperoxidase / perhydrolase family.</text>
</comment>
<dbReference type="InterPro" id="IPR029058">
    <property type="entry name" value="AB_hydrolase_fold"/>
</dbReference>
<keyword evidence="1 4" id="KW-0560">Oxidoreductase</keyword>
<accession>A0A078MU34</accession>
<dbReference type="Pfam" id="PF00561">
    <property type="entry name" value="Abhydrolase_1"/>
    <property type="match status" value="1"/>
</dbReference>
<dbReference type="AlphaFoldDB" id="A0A078MU34"/>
<evidence type="ECO:0000313" key="4">
    <source>
        <dbReference type="EMBL" id="CEA09724.1"/>
    </source>
</evidence>
<gene>
    <name evidence="4" type="primary">bpoA2</name>
    <name evidence="4" type="ORF">BN1051_03096</name>
</gene>